<feature type="compositionally biased region" description="Polar residues" evidence="1">
    <location>
        <begin position="63"/>
        <end position="76"/>
    </location>
</feature>
<proteinExistence type="predicted"/>
<keyword evidence="3" id="KW-1185">Reference proteome</keyword>
<reference evidence="3" key="1">
    <citation type="submission" date="2017-01" db="EMBL/GenBank/DDBJ databases">
        <authorList>
            <person name="Wang Y."/>
            <person name="White M."/>
            <person name="Kvist S."/>
            <person name="Moncalvo J.-M."/>
        </authorList>
    </citation>
    <scope>NUCLEOTIDE SEQUENCE [LARGE SCALE GENOMIC DNA]</scope>
    <source>
        <strain evidence="3">ID-206-W2</strain>
    </source>
</reference>
<feature type="compositionally biased region" description="Polar residues" evidence="1">
    <location>
        <begin position="1"/>
        <end position="24"/>
    </location>
</feature>
<feature type="compositionally biased region" description="Basic and acidic residues" evidence="1">
    <location>
        <begin position="81"/>
        <end position="96"/>
    </location>
</feature>
<protein>
    <submittedName>
        <fullName evidence="2">Uncharacterized protein</fullName>
    </submittedName>
</protein>
<gene>
    <name evidence="2" type="ORF">AYI69_g1399</name>
</gene>
<dbReference type="AlphaFoldDB" id="A0A1R1YQF5"/>
<dbReference type="OrthoDB" id="338231at2759"/>
<feature type="compositionally biased region" description="Basic and acidic residues" evidence="1">
    <location>
        <begin position="44"/>
        <end position="62"/>
    </location>
</feature>
<evidence type="ECO:0000313" key="2">
    <source>
        <dbReference type="EMBL" id="OMJ29118.1"/>
    </source>
</evidence>
<name>A0A1R1YQF5_9FUNG</name>
<accession>A0A1R1YQF5</accession>
<dbReference type="SUPFAM" id="SSF158573">
    <property type="entry name" value="GINS helical bundle-like"/>
    <property type="match status" value="1"/>
</dbReference>
<dbReference type="Proteomes" id="UP000187429">
    <property type="component" value="Unassembled WGS sequence"/>
</dbReference>
<dbReference type="InterPro" id="IPR036224">
    <property type="entry name" value="GINS_bundle-like_dom_sf"/>
</dbReference>
<feature type="compositionally biased region" description="Low complexity" evidence="1">
    <location>
        <begin position="25"/>
        <end position="40"/>
    </location>
</feature>
<evidence type="ECO:0000256" key="1">
    <source>
        <dbReference type="SAM" id="MobiDB-lite"/>
    </source>
</evidence>
<organism evidence="2 3">
    <name type="scientific">Smittium culicis</name>
    <dbReference type="NCBI Taxonomy" id="133412"/>
    <lineage>
        <taxon>Eukaryota</taxon>
        <taxon>Fungi</taxon>
        <taxon>Fungi incertae sedis</taxon>
        <taxon>Zoopagomycota</taxon>
        <taxon>Kickxellomycotina</taxon>
        <taxon>Harpellomycetes</taxon>
        <taxon>Harpellales</taxon>
        <taxon>Legeriomycetaceae</taxon>
        <taxon>Smittium</taxon>
    </lineage>
</organism>
<feature type="region of interest" description="Disordered" evidence="1">
    <location>
        <begin position="1"/>
        <end position="96"/>
    </location>
</feature>
<dbReference type="EMBL" id="LSSM01000375">
    <property type="protein sequence ID" value="OMJ29118.1"/>
    <property type="molecule type" value="Genomic_DNA"/>
</dbReference>
<sequence>MDSQDDSLTSYSNRAATDYTGGSRNDNFSFSDFNTDDVTSPHNKPTEFYEDEPLKLDFDPSSRDLSSTQGLDSENLVSDFDSLKNHDSGYRNEENSVNHDLISSDLNSEDPDDWTILANSLINEKGAPELLFYRKAELENLSELIQFQIEKNAQWYATVAEASKNLSPQELAFSKE</sequence>
<comment type="caution">
    <text evidence="2">The sequence shown here is derived from an EMBL/GenBank/DDBJ whole genome shotgun (WGS) entry which is preliminary data.</text>
</comment>
<evidence type="ECO:0000313" key="3">
    <source>
        <dbReference type="Proteomes" id="UP000187429"/>
    </source>
</evidence>